<dbReference type="Proteomes" id="UP001277972">
    <property type="component" value="Unassembled WGS sequence"/>
</dbReference>
<name>A0ACC6M3V4_9BACI</name>
<evidence type="ECO:0000313" key="2">
    <source>
        <dbReference type="Proteomes" id="UP001277972"/>
    </source>
</evidence>
<dbReference type="EMBL" id="JAWZSR010000003">
    <property type="protein sequence ID" value="MDX8045497.1"/>
    <property type="molecule type" value="Genomic_DNA"/>
</dbReference>
<sequence length="559" mass="66320">MVKVLAGVTERYQSQMNKLRRFVVEKETPTQSDETILFLSIAYKNERATVLVETGDSFDCAWDALYQKGKNYIQTKSLDLSLLKVDMVKDIIKEDQQEFAEKLTKTRKYYFRYGVSFGDNFRNAFLEQELNGYSIIRIDSKSKRGFIDERNLQSYIRKHRPLDKTIDFSKINSIYTFTTKGYIIEDQTCYELHTGERDNGRRMTPLDKQELESLVRGGSDYLARLTKDSGIFTYGYFACFNREINHYNTLRHASSLYSMCETYEYFPSEELRLAIIRALRFLINNFIVQTEEEAFLTEKTKEGKEIKLGGNAASILAITKYTEVFEDDRYLDVACKLADGIKRMQNEDGSFVHVLHYPSLELKDKYRIIYYDGEAAFALMRLYKLTKEEQYLQMVKIAFDHFIANDYWKHHDHWLSYCTNELTIYSPEERYFEFGLKNVEGRLDYIYQRITTFPTFLELTLAAYRMVKRMKEIGVDHLLENFDEEKLVKTIHQRAEYQRNGYFYPELAMYYKKPDRTGGAFFIRHHSFRTRIDDVEHNLSGYIAYYNMFQRDLLTNFSK</sequence>
<protein>
    <submittedName>
        <fullName evidence="1">Uncharacterized protein</fullName>
    </submittedName>
</protein>
<evidence type="ECO:0000313" key="1">
    <source>
        <dbReference type="EMBL" id="MDX8045497.1"/>
    </source>
</evidence>
<proteinExistence type="predicted"/>
<comment type="caution">
    <text evidence="1">The sequence shown here is derived from an EMBL/GenBank/DDBJ whole genome shotgun (WGS) entry which is preliminary data.</text>
</comment>
<organism evidence="1 2">
    <name type="scientific">Gracilibacillus pellucidus</name>
    <dbReference type="NCBI Taxonomy" id="3095368"/>
    <lineage>
        <taxon>Bacteria</taxon>
        <taxon>Bacillati</taxon>
        <taxon>Bacillota</taxon>
        <taxon>Bacilli</taxon>
        <taxon>Bacillales</taxon>
        <taxon>Bacillaceae</taxon>
        <taxon>Gracilibacillus</taxon>
    </lineage>
</organism>
<reference evidence="1" key="1">
    <citation type="submission" date="2023-11" db="EMBL/GenBank/DDBJ databases">
        <title>Gracilibacillus pellucida a moderately halophilic bacterium isolated from saline soil in Xinjiang province.</title>
        <authorList>
            <person name="Zhang Z."/>
            <person name="Tan F."/>
            <person name="Wang Y."/>
            <person name="Xia M."/>
        </authorList>
    </citation>
    <scope>NUCLEOTIDE SEQUENCE</scope>
    <source>
        <strain evidence="1">S3-1-1</strain>
    </source>
</reference>
<gene>
    <name evidence="1" type="ORF">SH601_05805</name>
</gene>
<accession>A0ACC6M3V4</accession>
<keyword evidence="2" id="KW-1185">Reference proteome</keyword>